<proteinExistence type="inferred from homology"/>
<dbReference type="Gene3D" id="2.40.70.10">
    <property type="entry name" value="Acid Proteases"/>
    <property type="match status" value="2"/>
</dbReference>
<dbReference type="GO" id="GO:0004190">
    <property type="term" value="F:aspartic-type endopeptidase activity"/>
    <property type="evidence" value="ECO:0007669"/>
    <property type="project" value="UniProtKB-KW"/>
</dbReference>
<evidence type="ECO:0000259" key="6">
    <source>
        <dbReference type="PROSITE" id="PS51767"/>
    </source>
</evidence>
<keyword evidence="3" id="KW-0064">Aspartyl protease</keyword>
<dbReference type="InterPro" id="IPR034161">
    <property type="entry name" value="Pepsin-like_plant"/>
</dbReference>
<dbReference type="AlphaFoldDB" id="A0A978W3Y4"/>
<keyword evidence="5" id="KW-0325">Glycoprotein</keyword>
<evidence type="ECO:0000256" key="3">
    <source>
        <dbReference type="ARBA" id="ARBA00022750"/>
    </source>
</evidence>
<feature type="domain" description="Peptidase A1" evidence="6">
    <location>
        <begin position="1"/>
        <end position="301"/>
    </location>
</feature>
<comment type="similarity">
    <text evidence="1">Belongs to the peptidase A1 family.</text>
</comment>
<dbReference type="InterPro" id="IPR033121">
    <property type="entry name" value="PEPTIDASE_A1"/>
</dbReference>
<dbReference type="Pfam" id="PF14543">
    <property type="entry name" value="TAXi_N"/>
    <property type="match status" value="1"/>
</dbReference>
<evidence type="ECO:0000256" key="1">
    <source>
        <dbReference type="ARBA" id="ARBA00007447"/>
    </source>
</evidence>
<keyword evidence="4" id="KW-0378">Hydrolase</keyword>
<dbReference type="InterPro" id="IPR051708">
    <property type="entry name" value="Plant_Aspart_Prot_A1"/>
</dbReference>
<dbReference type="SUPFAM" id="SSF50630">
    <property type="entry name" value="Acid proteases"/>
    <property type="match status" value="1"/>
</dbReference>
<dbReference type="OrthoDB" id="1072226at2759"/>
<reference evidence="7" key="1">
    <citation type="journal article" date="2021" name="Front. Plant Sci.">
        <title>Chromosome-Scale Genome Assembly for Chinese Sour Jujube and Insights Into Its Genome Evolution and Domestication Signature.</title>
        <authorList>
            <person name="Shen L.-Y."/>
            <person name="Luo H."/>
            <person name="Wang X.-L."/>
            <person name="Wang X.-M."/>
            <person name="Qiu X.-J."/>
            <person name="Liu H."/>
            <person name="Zhou S.-S."/>
            <person name="Jia K.-H."/>
            <person name="Nie S."/>
            <person name="Bao Y.-T."/>
            <person name="Zhang R.-G."/>
            <person name="Yun Q.-Z."/>
            <person name="Chai Y.-H."/>
            <person name="Lu J.-Y."/>
            <person name="Li Y."/>
            <person name="Zhao S.-W."/>
            <person name="Mao J.-F."/>
            <person name="Jia S.-G."/>
            <person name="Mao Y.-M."/>
        </authorList>
    </citation>
    <scope>NUCLEOTIDE SEQUENCE</scope>
    <source>
        <strain evidence="7">AT0</strain>
        <tissue evidence="7">Leaf</tissue>
    </source>
</reference>
<sequence length="308" mass="34364">MSCKDPACRKGVYDCVENKCIYKINYPDGAQTGGHAAYESFTFTSAQGEVVSITEMIFGCSTDNQNFRFGETNAISGVMGLSMSPESLISQLINIIDKQFSYCLPDMNEGLNHSLYLSFGSDVHIPPGSDVSSTPFVSPPLSNYYYLDLLDIVVGSHRMAFPIDTFQVDKDGNGGFIIDSGAPITLLSKNARGTDTYTAVLEVFQKFYDAHGLRRVHDRPYKFDLCYTVGRGFSEYQSLNYRLSPRTDFFVEGRDVHYFDPSGFFCVAILPTEGSRSVLGAWHQQNKRIVYDLYNLALNYTSDSCLIS</sequence>
<keyword evidence="2" id="KW-0645">Protease</keyword>
<evidence type="ECO:0000313" key="7">
    <source>
        <dbReference type="EMBL" id="KAH7546668.1"/>
    </source>
</evidence>
<dbReference type="CDD" id="cd05476">
    <property type="entry name" value="pepsin_A_like_plant"/>
    <property type="match status" value="1"/>
</dbReference>
<dbReference type="GO" id="GO:0005576">
    <property type="term" value="C:extracellular region"/>
    <property type="evidence" value="ECO:0007669"/>
    <property type="project" value="TreeGrafter"/>
</dbReference>
<dbReference type="PANTHER" id="PTHR47967:SF123">
    <property type="entry name" value="ASPARTIC PROTEINASE NEPENTHESIN-1-LIKE"/>
    <property type="match status" value="1"/>
</dbReference>
<organism evidence="7 8">
    <name type="scientific">Ziziphus jujuba var. spinosa</name>
    <dbReference type="NCBI Taxonomy" id="714518"/>
    <lineage>
        <taxon>Eukaryota</taxon>
        <taxon>Viridiplantae</taxon>
        <taxon>Streptophyta</taxon>
        <taxon>Embryophyta</taxon>
        <taxon>Tracheophyta</taxon>
        <taxon>Spermatophyta</taxon>
        <taxon>Magnoliopsida</taxon>
        <taxon>eudicotyledons</taxon>
        <taxon>Gunneridae</taxon>
        <taxon>Pentapetalae</taxon>
        <taxon>rosids</taxon>
        <taxon>fabids</taxon>
        <taxon>Rosales</taxon>
        <taxon>Rhamnaceae</taxon>
        <taxon>Paliureae</taxon>
        <taxon>Ziziphus</taxon>
    </lineage>
</organism>
<evidence type="ECO:0000313" key="8">
    <source>
        <dbReference type="Proteomes" id="UP000813462"/>
    </source>
</evidence>
<dbReference type="InterPro" id="IPR021109">
    <property type="entry name" value="Peptidase_aspartic_dom_sf"/>
</dbReference>
<protein>
    <recommendedName>
        <fullName evidence="6">Peptidase A1 domain-containing protein</fullName>
    </recommendedName>
</protein>
<dbReference type="Proteomes" id="UP000813462">
    <property type="component" value="Unassembled WGS sequence"/>
</dbReference>
<dbReference type="PROSITE" id="PS51767">
    <property type="entry name" value="PEPTIDASE_A1"/>
    <property type="match status" value="1"/>
</dbReference>
<dbReference type="InterPro" id="IPR032799">
    <property type="entry name" value="TAXi_C"/>
</dbReference>
<evidence type="ECO:0000256" key="5">
    <source>
        <dbReference type="ARBA" id="ARBA00023180"/>
    </source>
</evidence>
<dbReference type="InterPro" id="IPR032861">
    <property type="entry name" value="TAXi_N"/>
</dbReference>
<evidence type="ECO:0000256" key="4">
    <source>
        <dbReference type="ARBA" id="ARBA00022801"/>
    </source>
</evidence>
<accession>A0A978W3Y4</accession>
<dbReference type="EMBL" id="JAEACU010000001">
    <property type="protein sequence ID" value="KAH7546668.1"/>
    <property type="molecule type" value="Genomic_DNA"/>
</dbReference>
<comment type="caution">
    <text evidence="7">The sequence shown here is derived from an EMBL/GenBank/DDBJ whole genome shotgun (WGS) entry which is preliminary data.</text>
</comment>
<dbReference type="PANTHER" id="PTHR47967">
    <property type="entry name" value="OS07G0603500 PROTEIN-RELATED"/>
    <property type="match status" value="1"/>
</dbReference>
<dbReference type="GO" id="GO:0006508">
    <property type="term" value="P:proteolysis"/>
    <property type="evidence" value="ECO:0007669"/>
    <property type="project" value="UniProtKB-KW"/>
</dbReference>
<dbReference type="Pfam" id="PF14541">
    <property type="entry name" value="TAXi_C"/>
    <property type="match status" value="1"/>
</dbReference>
<gene>
    <name evidence="7" type="ORF">FEM48_Zijuj01G0226000</name>
</gene>
<evidence type="ECO:0000256" key="2">
    <source>
        <dbReference type="ARBA" id="ARBA00022670"/>
    </source>
</evidence>
<name>A0A978W3Y4_ZIZJJ</name>